<dbReference type="GO" id="GO:0005886">
    <property type="term" value="C:plasma membrane"/>
    <property type="evidence" value="ECO:0007669"/>
    <property type="project" value="TreeGrafter"/>
</dbReference>
<feature type="domain" description="Alanine dehydrogenase/pyridine nucleotide transhydrogenase NAD(H)-binding" evidence="4">
    <location>
        <begin position="181"/>
        <end position="329"/>
    </location>
</feature>
<dbReference type="InterPro" id="IPR008141">
    <property type="entry name" value="Ala_DH"/>
</dbReference>
<dbReference type="OrthoDB" id="9804592at2"/>
<protein>
    <recommendedName>
        <fullName evidence="2">alanine dehydrogenase</fullName>
        <ecNumber evidence="2">1.4.1.1</ecNumber>
    </recommendedName>
</protein>
<dbReference type="Proteomes" id="UP000245370">
    <property type="component" value="Unassembled WGS sequence"/>
</dbReference>
<evidence type="ECO:0000259" key="4">
    <source>
        <dbReference type="SMART" id="SM01002"/>
    </source>
</evidence>
<dbReference type="InterPro" id="IPR007886">
    <property type="entry name" value="AlaDH/PNT_N"/>
</dbReference>
<dbReference type="EMBL" id="QFRJ01000001">
    <property type="protein sequence ID" value="PWH86939.1"/>
    <property type="molecule type" value="Genomic_DNA"/>
</dbReference>
<dbReference type="SMART" id="SM01003">
    <property type="entry name" value="AlaDh_PNT_N"/>
    <property type="match status" value="1"/>
</dbReference>
<dbReference type="PANTHER" id="PTHR42795">
    <property type="entry name" value="ALANINE DEHYDROGENASE"/>
    <property type="match status" value="1"/>
</dbReference>
<dbReference type="Pfam" id="PF05222">
    <property type="entry name" value="AlaDh_PNT_N"/>
    <property type="match status" value="1"/>
</dbReference>
<evidence type="ECO:0000313" key="6">
    <source>
        <dbReference type="EMBL" id="PWH86939.1"/>
    </source>
</evidence>
<dbReference type="PANTHER" id="PTHR42795:SF1">
    <property type="entry name" value="ALANINE DEHYDROGENASE"/>
    <property type="match status" value="1"/>
</dbReference>
<dbReference type="CDD" id="cd05305">
    <property type="entry name" value="L-AlaDH"/>
    <property type="match status" value="1"/>
</dbReference>
<dbReference type="InterPro" id="IPR007698">
    <property type="entry name" value="AlaDH/PNT_NAD(H)-bd"/>
</dbReference>
<proteinExistence type="inferred from homology"/>
<name>A0A2U2XGK7_9FLAO</name>
<reference evidence="6 7" key="2">
    <citation type="submission" date="2018-05" db="EMBL/GenBank/DDBJ databases">
        <authorList>
            <person name="Lanie J.A."/>
            <person name="Ng W.-L."/>
            <person name="Kazmierczak K.M."/>
            <person name="Andrzejewski T.M."/>
            <person name="Davidsen T.M."/>
            <person name="Wayne K.J."/>
            <person name="Tettelin H."/>
            <person name="Glass J.I."/>
            <person name="Rusch D."/>
            <person name="Podicherti R."/>
            <person name="Tsui H.-C.T."/>
            <person name="Winkler M.E."/>
        </authorList>
    </citation>
    <scope>NUCLEOTIDE SEQUENCE [LARGE SCALE GENOMIC DNA]</scope>
    <source>
        <strain evidence="6 7">C305</strain>
    </source>
</reference>
<dbReference type="EC" id="1.4.1.1" evidence="2"/>
<dbReference type="RefSeq" id="WP_109358017.1">
    <property type="nucleotide sequence ID" value="NZ_QFRJ01000001.1"/>
</dbReference>
<dbReference type="Gene3D" id="3.40.50.720">
    <property type="entry name" value="NAD(P)-binding Rossmann-like Domain"/>
    <property type="match status" value="2"/>
</dbReference>
<comment type="caution">
    <text evidence="6">The sequence shown here is derived from an EMBL/GenBank/DDBJ whole genome shotgun (WGS) entry which is preliminary data.</text>
</comment>
<organism evidence="6 7">
    <name type="scientific">Brumimicrobium oceani</name>
    <dbReference type="NCBI Taxonomy" id="2100725"/>
    <lineage>
        <taxon>Bacteria</taxon>
        <taxon>Pseudomonadati</taxon>
        <taxon>Bacteroidota</taxon>
        <taxon>Flavobacteriia</taxon>
        <taxon>Flavobacteriales</taxon>
        <taxon>Crocinitomicaceae</taxon>
        <taxon>Brumimicrobium</taxon>
    </lineage>
</organism>
<dbReference type="GO" id="GO:0042853">
    <property type="term" value="P:L-alanine catabolic process"/>
    <property type="evidence" value="ECO:0007669"/>
    <property type="project" value="InterPro"/>
</dbReference>
<dbReference type="InterPro" id="IPR036291">
    <property type="entry name" value="NAD(P)-bd_dom_sf"/>
</dbReference>
<accession>A0A2U2XGK7</accession>
<evidence type="ECO:0000313" key="7">
    <source>
        <dbReference type="Proteomes" id="UP000245370"/>
    </source>
</evidence>
<comment type="similarity">
    <text evidence="1">Belongs to the AlaDH/PNT family.</text>
</comment>
<keyword evidence="3" id="KW-0560">Oxidoreductase</keyword>
<dbReference type="GO" id="GO:0000286">
    <property type="term" value="F:alanine dehydrogenase activity"/>
    <property type="evidence" value="ECO:0007669"/>
    <property type="project" value="UniProtKB-EC"/>
</dbReference>
<evidence type="ECO:0000256" key="3">
    <source>
        <dbReference type="ARBA" id="ARBA00023002"/>
    </source>
</evidence>
<dbReference type="SMART" id="SM01002">
    <property type="entry name" value="AlaDh_PNT_C"/>
    <property type="match status" value="1"/>
</dbReference>
<evidence type="ECO:0000256" key="2">
    <source>
        <dbReference type="ARBA" id="ARBA00012897"/>
    </source>
</evidence>
<evidence type="ECO:0000256" key="1">
    <source>
        <dbReference type="ARBA" id="ARBA00005689"/>
    </source>
</evidence>
<reference evidence="6 7" key="1">
    <citation type="submission" date="2018-05" db="EMBL/GenBank/DDBJ databases">
        <title>Brumimicrobium oceani sp. nov., isolated from coastal sediment.</title>
        <authorList>
            <person name="Kou Y."/>
        </authorList>
    </citation>
    <scope>NUCLEOTIDE SEQUENCE [LARGE SCALE GENOMIC DNA]</scope>
    <source>
        <strain evidence="6 7">C305</strain>
    </source>
</reference>
<dbReference type="AlphaFoldDB" id="A0A2U2XGK7"/>
<evidence type="ECO:0000259" key="5">
    <source>
        <dbReference type="SMART" id="SM01003"/>
    </source>
</evidence>
<dbReference type="Pfam" id="PF01262">
    <property type="entry name" value="AlaDh_PNT_C"/>
    <property type="match status" value="1"/>
</dbReference>
<dbReference type="SUPFAM" id="SSF51735">
    <property type="entry name" value="NAD(P)-binding Rossmann-fold domains"/>
    <property type="match status" value="1"/>
</dbReference>
<keyword evidence="7" id="KW-1185">Reference proteome</keyword>
<gene>
    <name evidence="6" type="ORF">DIT68_01385</name>
</gene>
<feature type="domain" description="Alanine dehydrogenase/pyridine nucleotide transhydrogenase N-terminal" evidence="5">
    <location>
        <begin position="36"/>
        <end position="169"/>
    </location>
</feature>
<sequence length="406" mass="44363">MKTDPEILKSLLKEGRLLPQEEMLEIARKKGSLKIGIPREDSFQERRVALVPEAVSLLVANGHDIKIETKAGENANFSDRAYSEAGAEIVYDRNEVFQCDIVFKVSPPIEEEVEMMGMGQTLISALQISMQPKQILQKMMQKKITAIAWDYMRDDEGHFPVVSAMGEIAGNTSIHIAAELLNAFKNGKGVMLGGIAGVQPTEVVILGAGTVGEFAARSAMGLGCSVKVFDNSLGKLRRLQSSVGQRIYTSIIQPKVLSKALMRADVVIGAVRSPFGKTPCIVSEEMVGNMKTGSVIIDVSIDQGGCFETSELTNHESPTFDKYGVTHYCVPNIASRVSRTASFAISNIFAPVLIKMGEKGGDKELIKRDHGFRSGVYMYKGTLTSEVLGKIFDLNYKEIELLLMGM</sequence>
<dbReference type="SUPFAM" id="SSF52283">
    <property type="entry name" value="Formate/glycerate dehydrogenase catalytic domain-like"/>
    <property type="match status" value="1"/>
</dbReference>